<dbReference type="EMBL" id="UOFN01000067">
    <property type="protein sequence ID" value="VAW76792.1"/>
    <property type="molecule type" value="Genomic_DNA"/>
</dbReference>
<proteinExistence type="predicted"/>
<dbReference type="GO" id="GO:0006813">
    <property type="term" value="P:potassium ion transport"/>
    <property type="evidence" value="ECO:0007669"/>
    <property type="project" value="InterPro"/>
</dbReference>
<feature type="domain" description="RCK N-terminal" evidence="2">
    <location>
        <begin position="114"/>
        <end position="240"/>
    </location>
</feature>
<dbReference type="PANTHER" id="PTHR43833:SF11">
    <property type="entry name" value="VOLTAGE-GATED POTASSIUM CHANNEL KCH"/>
    <property type="match status" value="1"/>
</dbReference>
<dbReference type="AlphaFoldDB" id="A0A3B0YNF3"/>
<dbReference type="InterPro" id="IPR050721">
    <property type="entry name" value="Trk_Ktr_HKT_K-transport"/>
</dbReference>
<dbReference type="InterPro" id="IPR003148">
    <property type="entry name" value="RCK_N"/>
</dbReference>
<dbReference type="PROSITE" id="PS51201">
    <property type="entry name" value="RCK_N"/>
    <property type="match status" value="1"/>
</dbReference>
<feature type="non-terminal residue" evidence="3">
    <location>
        <position position="339"/>
    </location>
</feature>
<keyword evidence="1" id="KW-1133">Transmembrane helix</keyword>
<accession>A0A3B0YNF3</accession>
<dbReference type="Gene3D" id="3.40.50.720">
    <property type="entry name" value="NAD(P)-binding Rossmann-like Domain"/>
    <property type="match status" value="1"/>
</dbReference>
<protein>
    <recommendedName>
        <fullName evidence="2">RCK N-terminal domain-containing protein</fullName>
    </recommendedName>
</protein>
<reference evidence="3" key="1">
    <citation type="submission" date="2018-06" db="EMBL/GenBank/DDBJ databases">
        <authorList>
            <person name="Zhirakovskaya E."/>
        </authorList>
    </citation>
    <scope>NUCLEOTIDE SEQUENCE</scope>
</reference>
<organism evidence="3">
    <name type="scientific">hydrothermal vent metagenome</name>
    <dbReference type="NCBI Taxonomy" id="652676"/>
    <lineage>
        <taxon>unclassified sequences</taxon>
        <taxon>metagenomes</taxon>
        <taxon>ecological metagenomes</taxon>
    </lineage>
</organism>
<dbReference type="InterPro" id="IPR036291">
    <property type="entry name" value="NAD(P)-bd_dom_sf"/>
</dbReference>
<sequence>MQNAENPMPNKNNQNIDWWLLAGIAILALTFGALGFHQYALDNPDAPTFSTLDLLYHSLQLFTLDSGDIPGPLPGSLEIARWLAPFTTFFAAIKGFLSLVRKRGQSLLSLRNIQDHAIVCGLSHKGTHIAQALLDKGVRVVVIDSNPQCPSLSSLTRAGVSSVTGDAQDTATLQRVKVESARYLFATTGDDASNINIVHEAHQLVTVQDKGQSNFTLDCYAHVSDHHTKALFYNHPLFAESGERFNAQVISLYDRGARLLFDAYAPDRYQAIQGPEDPPASILIFGFSPLAKSLVLYTAQTGHYANRKNPLITLVDAQATQQVSELVMLVPALEQLLDI</sequence>
<evidence type="ECO:0000256" key="1">
    <source>
        <dbReference type="SAM" id="Phobius"/>
    </source>
</evidence>
<dbReference type="PANTHER" id="PTHR43833">
    <property type="entry name" value="POTASSIUM CHANNEL PROTEIN 2-RELATED-RELATED"/>
    <property type="match status" value="1"/>
</dbReference>
<feature type="transmembrane region" description="Helical" evidence="1">
    <location>
        <begin position="18"/>
        <end position="40"/>
    </location>
</feature>
<evidence type="ECO:0000259" key="2">
    <source>
        <dbReference type="PROSITE" id="PS51201"/>
    </source>
</evidence>
<gene>
    <name evidence="3" type="ORF">MNBD_GAMMA15-68</name>
</gene>
<keyword evidence="1" id="KW-0472">Membrane</keyword>
<dbReference type="SUPFAM" id="SSF51735">
    <property type="entry name" value="NAD(P)-binding Rossmann-fold domains"/>
    <property type="match status" value="1"/>
</dbReference>
<name>A0A3B0YNF3_9ZZZZ</name>
<dbReference type="Pfam" id="PF02254">
    <property type="entry name" value="TrkA_N"/>
    <property type="match status" value="1"/>
</dbReference>
<evidence type="ECO:0000313" key="3">
    <source>
        <dbReference type="EMBL" id="VAW76792.1"/>
    </source>
</evidence>
<feature type="transmembrane region" description="Helical" evidence="1">
    <location>
        <begin position="79"/>
        <end position="100"/>
    </location>
</feature>
<keyword evidence="1" id="KW-0812">Transmembrane</keyword>